<feature type="transmembrane region" description="Helical" evidence="7">
    <location>
        <begin position="194"/>
        <end position="218"/>
    </location>
</feature>
<evidence type="ECO:0000256" key="3">
    <source>
        <dbReference type="ARBA" id="ARBA00022989"/>
    </source>
</evidence>
<evidence type="ECO:0000256" key="2">
    <source>
        <dbReference type="ARBA" id="ARBA00022692"/>
    </source>
</evidence>
<evidence type="ECO:0000256" key="7">
    <source>
        <dbReference type="SAM" id="Phobius"/>
    </source>
</evidence>
<dbReference type="EMBL" id="KN847537">
    <property type="protein sequence ID" value="KIW05545.1"/>
    <property type="molecule type" value="Genomic_DNA"/>
</dbReference>
<protein>
    <recommendedName>
        <fullName evidence="8">Rhodopsin domain-containing protein</fullName>
    </recommendedName>
</protein>
<sequence>MPGGPHVPLEVAMSWKSNYVNPPTHGSGIVVEESILLGLCYLTVALRVYTRGFLAKNFGLDDLLIIMNLIPLTGFAAILILAFTKYGWDKHIWDIPPDQLVQARKAMFAMEIIYLWSSSTTRISILLFYRRLGGSVSQVFRYTVYAAIASVMIYNIGYNIFAFTQCTPLNAYWNMGNAFWLLAHQGDWKCADEAAAVVTAAAISMVQDFLVCILPMALFWHLKISFKQKLALTGIFGVGFFLCICGILRMIYIIKIYFYTYDMTWVSLQIWIWSGIESHVAIIVASLPALNHFFGYVKAGKVVSGLKYGTSRTGGSSRKGYDQTTSQTNSQIGYESKTAEAYDRAIHVTHDVRLEEFVNDKRYDLYNPSDFDDQPWTNSSRFDDVETTAERTPEQTSTTWLEDDTSGEESAPEKPGPERKYSGFADSRRFY</sequence>
<gene>
    <name evidence="9" type="ORF">PV09_03423</name>
</gene>
<comment type="subcellular location">
    <subcellularLocation>
        <location evidence="1">Membrane</location>
        <topology evidence="1">Multi-pass membrane protein</topology>
    </subcellularLocation>
</comment>
<dbReference type="STRING" id="253628.A0A0D2B2Q2"/>
<accession>A0A0D2B2Q2</accession>
<keyword evidence="4 7" id="KW-0472">Membrane</keyword>
<dbReference type="InterPro" id="IPR049326">
    <property type="entry name" value="Rhodopsin_dom_fungi"/>
</dbReference>
<dbReference type="GO" id="GO:0016020">
    <property type="term" value="C:membrane"/>
    <property type="evidence" value="ECO:0007669"/>
    <property type="project" value="UniProtKB-SubCell"/>
</dbReference>
<feature type="transmembrane region" description="Helical" evidence="7">
    <location>
        <begin position="270"/>
        <end position="290"/>
    </location>
</feature>
<feature type="region of interest" description="Disordered" evidence="6">
    <location>
        <begin position="310"/>
        <end position="333"/>
    </location>
</feature>
<dbReference type="PANTHER" id="PTHR33048:SF129">
    <property type="entry name" value="INTEGRAL MEMBRANE PROTEIN-RELATED"/>
    <property type="match status" value="1"/>
</dbReference>
<reference evidence="9 10" key="1">
    <citation type="submission" date="2015-01" db="EMBL/GenBank/DDBJ databases">
        <title>The Genome Sequence of Ochroconis gallopava CBS43764.</title>
        <authorList>
            <consortium name="The Broad Institute Genomics Platform"/>
            <person name="Cuomo C."/>
            <person name="de Hoog S."/>
            <person name="Gorbushina A."/>
            <person name="Stielow B."/>
            <person name="Teixiera M."/>
            <person name="Abouelleil A."/>
            <person name="Chapman S.B."/>
            <person name="Priest M."/>
            <person name="Young S.K."/>
            <person name="Wortman J."/>
            <person name="Nusbaum C."/>
            <person name="Birren B."/>
        </authorList>
    </citation>
    <scope>NUCLEOTIDE SEQUENCE [LARGE SCALE GENOMIC DNA]</scope>
    <source>
        <strain evidence="9 10">CBS 43764</strain>
    </source>
</reference>
<evidence type="ECO:0000256" key="6">
    <source>
        <dbReference type="SAM" id="MobiDB-lite"/>
    </source>
</evidence>
<dbReference type="Proteomes" id="UP000053259">
    <property type="component" value="Unassembled WGS sequence"/>
</dbReference>
<dbReference type="RefSeq" id="XP_016215413.1">
    <property type="nucleotide sequence ID" value="XM_016356620.1"/>
</dbReference>
<evidence type="ECO:0000313" key="9">
    <source>
        <dbReference type="EMBL" id="KIW05544.1"/>
    </source>
</evidence>
<dbReference type="InterPro" id="IPR052337">
    <property type="entry name" value="SAT4-like"/>
</dbReference>
<dbReference type="GeneID" id="27311396"/>
<evidence type="ECO:0000313" key="10">
    <source>
        <dbReference type="Proteomes" id="UP000053259"/>
    </source>
</evidence>
<feature type="transmembrane region" description="Helical" evidence="7">
    <location>
        <begin position="142"/>
        <end position="163"/>
    </location>
</feature>
<evidence type="ECO:0000256" key="4">
    <source>
        <dbReference type="ARBA" id="ARBA00023136"/>
    </source>
</evidence>
<proteinExistence type="inferred from homology"/>
<feature type="transmembrane region" description="Helical" evidence="7">
    <location>
        <begin position="29"/>
        <end position="50"/>
    </location>
</feature>
<organism evidence="9 10">
    <name type="scientific">Verruconis gallopava</name>
    <dbReference type="NCBI Taxonomy" id="253628"/>
    <lineage>
        <taxon>Eukaryota</taxon>
        <taxon>Fungi</taxon>
        <taxon>Dikarya</taxon>
        <taxon>Ascomycota</taxon>
        <taxon>Pezizomycotina</taxon>
        <taxon>Dothideomycetes</taxon>
        <taxon>Pleosporomycetidae</taxon>
        <taxon>Venturiales</taxon>
        <taxon>Sympoventuriaceae</taxon>
        <taxon>Verruconis</taxon>
    </lineage>
</organism>
<dbReference type="HOGENOM" id="CLU_028200_25_4_1"/>
<dbReference type="OrthoDB" id="5329176at2759"/>
<feature type="transmembrane region" description="Helical" evidence="7">
    <location>
        <begin position="230"/>
        <end position="258"/>
    </location>
</feature>
<dbReference type="VEuPathDB" id="FungiDB:PV09_03423"/>
<feature type="transmembrane region" description="Helical" evidence="7">
    <location>
        <begin position="108"/>
        <end position="130"/>
    </location>
</feature>
<dbReference type="RefSeq" id="XP_016215414.1">
    <property type="nucleotide sequence ID" value="XM_016356621.1"/>
</dbReference>
<dbReference type="AlphaFoldDB" id="A0A0D2B2Q2"/>
<evidence type="ECO:0000256" key="1">
    <source>
        <dbReference type="ARBA" id="ARBA00004141"/>
    </source>
</evidence>
<evidence type="ECO:0000259" key="8">
    <source>
        <dbReference type="Pfam" id="PF20684"/>
    </source>
</evidence>
<keyword evidence="3 7" id="KW-1133">Transmembrane helix</keyword>
<evidence type="ECO:0000256" key="5">
    <source>
        <dbReference type="ARBA" id="ARBA00038359"/>
    </source>
</evidence>
<feature type="compositionally biased region" description="Basic and acidic residues" evidence="6">
    <location>
        <begin position="381"/>
        <end position="393"/>
    </location>
</feature>
<comment type="similarity">
    <text evidence="5">Belongs to the SAT4 family.</text>
</comment>
<dbReference type="EMBL" id="KN847537">
    <property type="protein sequence ID" value="KIW05544.1"/>
    <property type="molecule type" value="Genomic_DNA"/>
</dbReference>
<dbReference type="PANTHER" id="PTHR33048">
    <property type="entry name" value="PTH11-LIKE INTEGRAL MEMBRANE PROTEIN (AFU_ORTHOLOGUE AFUA_5G11245)"/>
    <property type="match status" value="1"/>
</dbReference>
<dbReference type="Pfam" id="PF20684">
    <property type="entry name" value="Fung_rhodopsin"/>
    <property type="match status" value="1"/>
</dbReference>
<feature type="compositionally biased region" description="Polar residues" evidence="6">
    <location>
        <begin position="322"/>
        <end position="333"/>
    </location>
</feature>
<feature type="transmembrane region" description="Helical" evidence="7">
    <location>
        <begin position="62"/>
        <end position="88"/>
    </location>
</feature>
<feature type="region of interest" description="Disordered" evidence="6">
    <location>
        <begin position="376"/>
        <end position="431"/>
    </location>
</feature>
<keyword evidence="10" id="KW-1185">Reference proteome</keyword>
<keyword evidence="2 7" id="KW-0812">Transmembrane</keyword>
<feature type="domain" description="Rhodopsin" evidence="8">
    <location>
        <begin position="46"/>
        <end position="294"/>
    </location>
</feature>
<name>A0A0D2B2Q2_9PEZI</name>
<feature type="compositionally biased region" description="Basic and acidic residues" evidence="6">
    <location>
        <begin position="411"/>
        <end position="431"/>
    </location>
</feature>